<feature type="region of interest" description="Disordered" evidence="1">
    <location>
        <begin position="108"/>
        <end position="232"/>
    </location>
</feature>
<dbReference type="GeneID" id="115889424"/>
<feature type="compositionally biased region" description="Acidic residues" evidence="1">
    <location>
        <begin position="118"/>
        <end position="128"/>
    </location>
</feature>
<dbReference type="InParanoid" id="A0A6J2YPK5"/>
<evidence type="ECO:0000313" key="2">
    <source>
        <dbReference type="Proteomes" id="UP000504635"/>
    </source>
</evidence>
<gene>
    <name evidence="3" type="primary">LOC115889424</name>
</gene>
<dbReference type="RefSeq" id="XP_030765272.1">
    <property type="nucleotide sequence ID" value="XM_030909412.1"/>
</dbReference>
<protein>
    <submittedName>
        <fullName evidence="3">Uncharacterized protein LOC115889424</fullName>
    </submittedName>
</protein>
<dbReference type="Proteomes" id="UP000504635">
    <property type="component" value="Unplaced"/>
</dbReference>
<feature type="compositionally biased region" description="Basic and acidic residues" evidence="1">
    <location>
        <begin position="201"/>
        <end position="210"/>
    </location>
</feature>
<dbReference type="PANTHER" id="PTHR10773">
    <property type="entry name" value="DNA-DIRECTED RNA POLYMERASES I, II, AND III SUBUNIT RPABC2"/>
    <property type="match status" value="1"/>
</dbReference>
<name>A0A6J2YPK5_SITOR</name>
<accession>A0A6J2YPK5</accession>
<evidence type="ECO:0000256" key="1">
    <source>
        <dbReference type="SAM" id="MobiDB-lite"/>
    </source>
</evidence>
<reference evidence="3" key="1">
    <citation type="submission" date="2025-08" db="UniProtKB">
        <authorList>
            <consortium name="RefSeq"/>
        </authorList>
    </citation>
    <scope>IDENTIFICATION</scope>
    <source>
        <tissue evidence="3">Gonads</tissue>
    </source>
</reference>
<evidence type="ECO:0000313" key="3">
    <source>
        <dbReference type="RefSeq" id="XP_030765272.1"/>
    </source>
</evidence>
<dbReference type="KEGG" id="soy:115889424"/>
<organism evidence="2 3">
    <name type="scientific">Sitophilus oryzae</name>
    <name type="common">Rice weevil</name>
    <name type="synonym">Curculio oryzae</name>
    <dbReference type="NCBI Taxonomy" id="7048"/>
    <lineage>
        <taxon>Eukaryota</taxon>
        <taxon>Metazoa</taxon>
        <taxon>Ecdysozoa</taxon>
        <taxon>Arthropoda</taxon>
        <taxon>Hexapoda</taxon>
        <taxon>Insecta</taxon>
        <taxon>Pterygota</taxon>
        <taxon>Neoptera</taxon>
        <taxon>Endopterygota</taxon>
        <taxon>Coleoptera</taxon>
        <taxon>Polyphaga</taxon>
        <taxon>Cucujiformia</taxon>
        <taxon>Curculionidae</taxon>
        <taxon>Dryophthorinae</taxon>
        <taxon>Sitophilus</taxon>
    </lineage>
</organism>
<feature type="compositionally biased region" description="Acidic residues" evidence="1">
    <location>
        <begin position="161"/>
        <end position="172"/>
    </location>
</feature>
<dbReference type="AlphaFoldDB" id="A0A6J2YPK5"/>
<sequence length="522" mass="60410">MNSRTTKILQLCNSLNAISPSTSTDDLSTKIDFNISLGNDSLNTSKIMAHLGIGDSGDVLILPLEGELFPLDGDTAFSENFNNMSPEPLQQQLSIVAAQENKNQKEAIEFRPRHQASLDDDEDDDESVDPSYKPNGNVLSSDEDEEEEPLVVRIPEKENQNDADEFNGDDPGYEPNGNEDSSEEDDQETPKLKRQRKRKGNKENWDYNRNKDKRMRGMDYNGRGKTEDGKAVYNKPRPARQLLPPCNCKISLKGKTLKCRVFSPEIRQEIFTEFWEKLNWQERKQYVRGVVDVMPPVKKKSNETSRRQSTLVLKLKKDGVSQRVCKKMFLNTLSIGEWSLHSWANTLKEATNNIAEINQQRSNPRSESNKMVCKFFDNLPKMESHYCRARSNKLYLEPIWQSKVDLFNEYRKFSEREDSEIRTVSIKTFSLAFEKLNLSLFIPKKDQCDVCTNFKARNLPEDDYLQHQIRKEDARNEKEKDKAEAKHVYCMDLQKVLLSPHSNVSSLYYKRKLCVHNFTIYT</sequence>
<dbReference type="OrthoDB" id="6780692at2759"/>
<dbReference type="PANTHER" id="PTHR10773:SF19">
    <property type="match status" value="1"/>
</dbReference>
<proteinExistence type="predicted"/>
<keyword evidence="2" id="KW-1185">Reference proteome</keyword>